<evidence type="ECO:0000259" key="5">
    <source>
        <dbReference type="PROSITE" id="PS50931"/>
    </source>
</evidence>
<dbReference type="AlphaFoldDB" id="A0AA48GUK8"/>
<keyword evidence="3" id="KW-0238">DNA-binding</keyword>
<keyword evidence="4" id="KW-0804">Transcription</keyword>
<dbReference type="Gene3D" id="1.10.10.10">
    <property type="entry name" value="Winged helix-like DNA-binding domain superfamily/Winged helix DNA-binding domain"/>
    <property type="match status" value="1"/>
</dbReference>
<dbReference type="RefSeq" id="WP_316413329.1">
    <property type="nucleotide sequence ID" value="NZ_AP027080.1"/>
</dbReference>
<dbReference type="EMBL" id="AP027080">
    <property type="protein sequence ID" value="BDU74655.1"/>
    <property type="molecule type" value="Genomic_DNA"/>
</dbReference>
<dbReference type="GO" id="GO:0000976">
    <property type="term" value="F:transcription cis-regulatory region binding"/>
    <property type="evidence" value="ECO:0007669"/>
    <property type="project" value="TreeGrafter"/>
</dbReference>
<dbReference type="InterPro" id="IPR005119">
    <property type="entry name" value="LysR_subst-bd"/>
</dbReference>
<evidence type="ECO:0000256" key="3">
    <source>
        <dbReference type="ARBA" id="ARBA00023125"/>
    </source>
</evidence>
<evidence type="ECO:0000256" key="4">
    <source>
        <dbReference type="ARBA" id="ARBA00023163"/>
    </source>
</evidence>
<dbReference type="PANTHER" id="PTHR30126">
    <property type="entry name" value="HTH-TYPE TRANSCRIPTIONAL REGULATOR"/>
    <property type="match status" value="1"/>
</dbReference>
<dbReference type="Proteomes" id="UP001238179">
    <property type="component" value="Chromosome"/>
</dbReference>
<dbReference type="PROSITE" id="PS50931">
    <property type="entry name" value="HTH_LYSR"/>
    <property type="match status" value="1"/>
</dbReference>
<proteinExistence type="inferred from homology"/>
<gene>
    <name evidence="6" type="primary">ywqM</name>
    <name evidence="6" type="ORF">METEAL_38290</name>
</gene>
<comment type="similarity">
    <text evidence="1">Belongs to the LysR transcriptional regulatory family.</text>
</comment>
<protein>
    <submittedName>
        <fullName evidence="6">HTH-type transcriptional regulator YwqM</fullName>
    </submittedName>
</protein>
<dbReference type="GO" id="GO:0003700">
    <property type="term" value="F:DNA-binding transcription factor activity"/>
    <property type="evidence" value="ECO:0007669"/>
    <property type="project" value="InterPro"/>
</dbReference>
<dbReference type="InterPro" id="IPR036390">
    <property type="entry name" value="WH_DNA-bd_sf"/>
</dbReference>
<reference evidence="7" key="1">
    <citation type="journal article" date="2023" name="Int. J. Syst. Evol. Microbiol.">
        <title>Mesoterricola silvestris gen. nov., sp. nov., Mesoterricola sediminis sp. nov., Geothrix oryzae sp. nov., Geothrix edaphica sp. nov., Geothrix rubra sp. nov., and Geothrix limicola sp. nov., six novel members of Acidobacteriota isolated from soils.</title>
        <authorList>
            <person name="Itoh H."/>
            <person name="Sugisawa Y."/>
            <person name="Mise K."/>
            <person name="Xu Z."/>
            <person name="Kuniyasu M."/>
            <person name="Ushijima N."/>
            <person name="Kawano K."/>
            <person name="Kobayashi E."/>
            <person name="Shiratori Y."/>
            <person name="Masuda Y."/>
            <person name="Senoo K."/>
        </authorList>
    </citation>
    <scope>NUCLEOTIDE SEQUENCE [LARGE SCALE GENOMIC DNA]</scope>
    <source>
        <strain evidence="7">W79</strain>
    </source>
</reference>
<dbReference type="InterPro" id="IPR036388">
    <property type="entry name" value="WH-like_DNA-bd_sf"/>
</dbReference>
<dbReference type="Gene3D" id="3.40.190.10">
    <property type="entry name" value="Periplasmic binding protein-like II"/>
    <property type="match status" value="2"/>
</dbReference>
<dbReference type="PRINTS" id="PR00039">
    <property type="entry name" value="HTHLYSR"/>
</dbReference>
<evidence type="ECO:0000256" key="2">
    <source>
        <dbReference type="ARBA" id="ARBA00023015"/>
    </source>
</evidence>
<dbReference type="Pfam" id="PF03466">
    <property type="entry name" value="LysR_substrate"/>
    <property type="match status" value="1"/>
</dbReference>
<dbReference type="Pfam" id="PF00126">
    <property type="entry name" value="HTH_1"/>
    <property type="match status" value="1"/>
</dbReference>
<keyword evidence="7" id="KW-1185">Reference proteome</keyword>
<evidence type="ECO:0000256" key="1">
    <source>
        <dbReference type="ARBA" id="ARBA00009437"/>
    </source>
</evidence>
<sequence>METKNLLTFRTAAQSLSFTRTATTLGYAQSSVTAQMKALEETLGYALFNRVGNHLQLTEPGRRFLVYAERILALTDEALSSSLETGDVGVVRFTATETIGTYLLPPVLKAFTAAYPKIRLQFLPGFSRDFKRQVLEGAVDFAFILEESFPSKTLAVEKLRDEEILVLGCAGHRLARSPSVSTGDLVREPALLKTNGCSYRDQFERQLIAAGARPGNGMEFQHVETIKRCVEVGLGIAPLPRMAVEDELEAGRLVPLNWDGPRLQVATYLVWNPQRHLDAAGHAFLEHVRAASRGPEKASR</sequence>
<evidence type="ECO:0000313" key="6">
    <source>
        <dbReference type="EMBL" id="BDU74655.1"/>
    </source>
</evidence>
<dbReference type="SUPFAM" id="SSF46785">
    <property type="entry name" value="Winged helix' DNA-binding domain"/>
    <property type="match status" value="1"/>
</dbReference>
<dbReference type="InterPro" id="IPR000847">
    <property type="entry name" value="LysR_HTH_N"/>
</dbReference>
<accession>A0AA48GUK8</accession>
<evidence type="ECO:0000313" key="7">
    <source>
        <dbReference type="Proteomes" id="UP001238179"/>
    </source>
</evidence>
<feature type="domain" description="HTH lysR-type" evidence="5">
    <location>
        <begin position="1"/>
        <end position="58"/>
    </location>
</feature>
<organism evidence="6 7">
    <name type="scientific">Mesoterricola silvestris</name>
    <dbReference type="NCBI Taxonomy" id="2927979"/>
    <lineage>
        <taxon>Bacteria</taxon>
        <taxon>Pseudomonadati</taxon>
        <taxon>Acidobacteriota</taxon>
        <taxon>Holophagae</taxon>
        <taxon>Holophagales</taxon>
        <taxon>Holophagaceae</taxon>
        <taxon>Mesoterricola</taxon>
    </lineage>
</organism>
<dbReference type="PANTHER" id="PTHR30126:SF100">
    <property type="entry name" value="LYSR-FAMILY TRANSCRIPTIONAL REGULATOR"/>
    <property type="match status" value="1"/>
</dbReference>
<dbReference type="SUPFAM" id="SSF53850">
    <property type="entry name" value="Periplasmic binding protein-like II"/>
    <property type="match status" value="1"/>
</dbReference>
<dbReference type="KEGG" id="msil:METEAL_38290"/>
<keyword evidence="2" id="KW-0805">Transcription regulation</keyword>
<name>A0AA48GUK8_9BACT</name>
<dbReference type="CDD" id="cd05466">
    <property type="entry name" value="PBP2_LTTR_substrate"/>
    <property type="match status" value="1"/>
</dbReference>